<dbReference type="GO" id="GO:0002028">
    <property type="term" value="P:regulation of sodium ion transport"/>
    <property type="evidence" value="ECO:0007669"/>
    <property type="project" value="TreeGrafter"/>
</dbReference>
<dbReference type="PANTHER" id="PTHR12335">
    <property type="entry name" value="TIPE PROTEIN TEMPERATURE-INDUCED PARALYTIC E"/>
    <property type="match status" value="1"/>
</dbReference>
<dbReference type="EMBL" id="UFQT01000027">
    <property type="protein sequence ID" value="SSX18081.1"/>
    <property type="molecule type" value="Genomic_DNA"/>
</dbReference>
<dbReference type="PANTHER" id="PTHR12335:SF4">
    <property type="entry name" value="TIPE HOMOLOG 1, ISOFORM B"/>
    <property type="match status" value="1"/>
</dbReference>
<dbReference type="EMBL" id="UFQS01000027">
    <property type="protein sequence ID" value="SSW97695.1"/>
    <property type="molecule type" value="Genomic_DNA"/>
</dbReference>
<dbReference type="GO" id="GO:0017080">
    <property type="term" value="F:sodium channel regulator activity"/>
    <property type="evidence" value="ECO:0007669"/>
    <property type="project" value="TreeGrafter"/>
</dbReference>
<feature type="transmembrane region" description="Helical" evidence="1">
    <location>
        <begin position="47"/>
        <end position="72"/>
    </location>
</feature>
<name>A0A336K2S8_CULSO</name>
<dbReference type="GO" id="GO:0005886">
    <property type="term" value="C:plasma membrane"/>
    <property type="evidence" value="ECO:0007669"/>
    <property type="project" value="TreeGrafter"/>
</dbReference>
<evidence type="ECO:0000313" key="3">
    <source>
        <dbReference type="EMBL" id="SSX18081.1"/>
    </source>
</evidence>
<reference evidence="2" key="1">
    <citation type="submission" date="2018-04" db="EMBL/GenBank/DDBJ databases">
        <authorList>
            <person name="Go L.Y."/>
            <person name="Mitchell J.A."/>
        </authorList>
    </citation>
    <scope>NUCLEOTIDE SEQUENCE</scope>
    <source>
        <tissue evidence="2">Whole organism</tissue>
    </source>
</reference>
<keyword evidence="1" id="KW-0472">Membrane</keyword>
<protein>
    <submittedName>
        <fullName evidence="2">CSON007403 protein</fullName>
    </submittedName>
</protein>
<dbReference type="InterPro" id="IPR031578">
    <property type="entry name" value="TipE"/>
</dbReference>
<organism evidence="2">
    <name type="scientific">Culicoides sonorensis</name>
    <name type="common">Biting midge</name>
    <dbReference type="NCBI Taxonomy" id="179676"/>
    <lineage>
        <taxon>Eukaryota</taxon>
        <taxon>Metazoa</taxon>
        <taxon>Ecdysozoa</taxon>
        <taxon>Arthropoda</taxon>
        <taxon>Hexapoda</taxon>
        <taxon>Insecta</taxon>
        <taxon>Pterygota</taxon>
        <taxon>Neoptera</taxon>
        <taxon>Endopterygota</taxon>
        <taxon>Diptera</taxon>
        <taxon>Nematocera</taxon>
        <taxon>Chironomoidea</taxon>
        <taxon>Ceratopogonidae</taxon>
        <taxon>Ceratopogoninae</taxon>
        <taxon>Culicoides</taxon>
        <taxon>Monoculicoides</taxon>
    </lineage>
</organism>
<proteinExistence type="predicted"/>
<keyword evidence="1" id="KW-1133">Transmembrane helix</keyword>
<dbReference type="Pfam" id="PF16972">
    <property type="entry name" value="TipE"/>
    <property type="match status" value="2"/>
</dbReference>
<evidence type="ECO:0000256" key="1">
    <source>
        <dbReference type="SAM" id="Phobius"/>
    </source>
</evidence>
<sequence length="285" mass="32477">MQSSGSSEFLLDQQAEELRKRKLQELTTTKKKPVLQPRRTFREAFRFYSTSVLAFLSVTGGSSLLFLVPLYVDPAISTLASNFVMEPTICVTQRREDLTGLLNCSWSSCREGCTSDVFKCSHIYVAFVENFTFPANLKPLELVNLTDSMTLYSEDSVLLVNIKGCGYPPKVKCEPFIDLYGHEGTIFPCYYSQMNKTIVLTQYSREDQIQTIINFFVIPFIITVIASVGLCCLHCDCRCKKERVKKRRKPRYRQPRLENVSDSSISTRIDLLTPAIEVYNPPPLL</sequence>
<evidence type="ECO:0000313" key="2">
    <source>
        <dbReference type="EMBL" id="SSW97695.1"/>
    </source>
</evidence>
<reference evidence="3" key="2">
    <citation type="submission" date="2018-07" db="EMBL/GenBank/DDBJ databases">
        <authorList>
            <person name="Quirk P.G."/>
            <person name="Krulwich T.A."/>
        </authorList>
    </citation>
    <scope>NUCLEOTIDE SEQUENCE</scope>
</reference>
<feature type="transmembrane region" description="Helical" evidence="1">
    <location>
        <begin position="212"/>
        <end position="233"/>
    </location>
</feature>
<dbReference type="AlphaFoldDB" id="A0A336K2S8"/>
<dbReference type="VEuPathDB" id="VectorBase:CSON007403"/>
<gene>
    <name evidence="2" type="primary">CSON007403</name>
</gene>
<dbReference type="OMA" id="QRFNFYA"/>
<keyword evidence="1" id="KW-0812">Transmembrane</keyword>
<accession>A0A336K2S8</accession>